<dbReference type="KEGG" id="mri:Mal4_29340"/>
<feature type="domain" description="TRNA-binding" evidence="5">
    <location>
        <begin position="49"/>
        <end position="153"/>
    </location>
</feature>
<evidence type="ECO:0000259" key="5">
    <source>
        <dbReference type="PROSITE" id="PS50886"/>
    </source>
</evidence>
<keyword evidence="7" id="KW-1185">Reference proteome</keyword>
<dbReference type="InterPro" id="IPR051270">
    <property type="entry name" value="Tyrosine-tRNA_ligase_regulator"/>
</dbReference>
<dbReference type="PANTHER" id="PTHR11586">
    <property type="entry name" value="TRNA-AMINOACYLATION COFACTOR ARC1 FAMILY MEMBER"/>
    <property type="match status" value="1"/>
</dbReference>
<dbReference type="NCBIfam" id="NF007493">
    <property type="entry name" value="PRK10089.1-2"/>
    <property type="match status" value="1"/>
</dbReference>
<dbReference type="InterPro" id="IPR008231">
    <property type="entry name" value="CsaA"/>
</dbReference>
<dbReference type="SUPFAM" id="SSF50249">
    <property type="entry name" value="Nucleic acid-binding proteins"/>
    <property type="match status" value="1"/>
</dbReference>
<dbReference type="Gene3D" id="2.40.50.140">
    <property type="entry name" value="Nucleic acid-binding proteins"/>
    <property type="match status" value="1"/>
</dbReference>
<dbReference type="NCBIfam" id="NF007494">
    <property type="entry name" value="PRK10089.1-3"/>
    <property type="match status" value="1"/>
</dbReference>
<evidence type="ECO:0000313" key="6">
    <source>
        <dbReference type="EMBL" id="QDU38605.1"/>
    </source>
</evidence>
<dbReference type="NCBIfam" id="TIGR02222">
    <property type="entry name" value="chap_CsaA"/>
    <property type="match status" value="1"/>
</dbReference>
<evidence type="ECO:0000313" key="7">
    <source>
        <dbReference type="Proteomes" id="UP000320496"/>
    </source>
</evidence>
<reference evidence="6 7" key="1">
    <citation type="submission" date="2019-02" db="EMBL/GenBank/DDBJ databases">
        <title>Deep-cultivation of Planctomycetes and their phenomic and genomic characterization uncovers novel biology.</title>
        <authorList>
            <person name="Wiegand S."/>
            <person name="Jogler M."/>
            <person name="Boedeker C."/>
            <person name="Pinto D."/>
            <person name="Vollmers J."/>
            <person name="Rivas-Marin E."/>
            <person name="Kohn T."/>
            <person name="Peeters S.H."/>
            <person name="Heuer A."/>
            <person name="Rast P."/>
            <person name="Oberbeckmann S."/>
            <person name="Bunk B."/>
            <person name="Jeske O."/>
            <person name="Meyerdierks A."/>
            <person name="Storesund J.E."/>
            <person name="Kallscheuer N."/>
            <person name="Luecker S."/>
            <person name="Lage O.M."/>
            <person name="Pohl T."/>
            <person name="Merkel B.J."/>
            <person name="Hornburger P."/>
            <person name="Mueller R.-W."/>
            <person name="Bruemmer F."/>
            <person name="Labrenz M."/>
            <person name="Spormann A.M."/>
            <person name="Op den Camp H."/>
            <person name="Overmann J."/>
            <person name="Amann R."/>
            <person name="Jetten M.S.M."/>
            <person name="Mascher T."/>
            <person name="Medema M.H."/>
            <person name="Devos D.P."/>
            <person name="Kaster A.-K."/>
            <person name="Ovreas L."/>
            <person name="Rohde M."/>
            <person name="Galperin M.Y."/>
            <person name="Jogler C."/>
        </authorList>
    </citation>
    <scope>NUCLEOTIDE SEQUENCE [LARGE SCALE GENOMIC DNA]</scope>
    <source>
        <strain evidence="6 7">Mal4</strain>
    </source>
</reference>
<dbReference type="CDD" id="cd02798">
    <property type="entry name" value="tRNA_bind_CsaA"/>
    <property type="match status" value="1"/>
</dbReference>
<protein>
    <submittedName>
        <fullName evidence="6">tRNA-binding protein YgjH</fullName>
    </submittedName>
</protein>
<feature type="region of interest" description="Disordered" evidence="4">
    <location>
        <begin position="1"/>
        <end position="35"/>
    </location>
</feature>
<dbReference type="EMBL" id="CP036275">
    <property type="protein sequence ID" value="QDU38605.1"/>
    <property type="molecule type" value="Genomic_DNA"/>
</dbReference>
<sequence length="153" mass="17147">MTPDVQRTNEPLTGSRCQREDRRVGAAQTRNRNRKPWTATAMKTISWDEFEQVELRVGTIVDVSDFPEARKPAWKITADFGDEFGTRVSSAQITDLYTKEDLLGRQIVGVINFPPKQIGPVRSEFLVTGFYRPDGAVVLAVPEREVPNGAKLA</sequence>
<evidence type="ECO:0000256" key="1">
    <source>
        <dbReference type="ARBA" id="ARBA00022555"/>
    </source>
</evidence>
<dbReference type="GO" id="GO:0000049">
    <property type="term" value="F:tRNA binding"/>
    <property type="evidence" value="ECO:0007669"/>
    <property type="project" value="UniProtKB-UniRule"/>
</dbReference>
<name>A0A517Z818_9PLAN</name>
<dbReference type="InterPro" id="IPR012340">
    <property type="entry name" value="NA-bd_OB-fold"/>
</dbReference>
<proteinExistence type="predicted"/>
<dbReference type="Pfam" id="PF01588">
    <property type="entry name" value="tRNA_bind"/>
    <property type="match status" value="1"/>
</dbReference>
<feature type="compositionally biased region" description="Polar residues" evidence="4">
    <location>
        <begin position="1"/>
        <end position="16"/>
    </location>
</feature>
<gene>
    <name evidence="6" type="primary">ygjH</name>
    <name evidence="6" type="ORF">Mal4_29340</name>
</gene>
<dbReference type="AlphaFoldDB" id="A0A517Z818"/>
<dbReference type="FunFam" id="2.40.50.140:FF:000165">
    <property type="entry name" value="Chaperone CsaA"/>
    <property type="match status" value="1"/>
</dbReference>
<keyword evidence="1 3" id="KW-0820">tRNA-binding</keyword>
<evidence type="ECO:0000256" key="2">
    <source>
        <dbReference type="ARBA" id="ARBA00022884"/>
    </source>
</evidence>
<dbReference type="PANTHER" id="PTHR11586:SF37">
    <property type="entry name" value="TRNA-BINDING DOMAIN-CONTAINING PROTEIN"/>
    <property type="match status" value="1"/>
</dbReference>
<accession>A0A517Z818</accession>
<dbReference type="NCBIfam" id="NF007495">
    <property type="entry name" value="PRK10089.1-4"/>
    <property type="match status" value="1"/>
</dbReference>
<evidence type="ECO:0000256" key="3">
    <source>
        <dbReference type="PROSITE-ProRule" id="PRU00209"/>
    </source>
</evidence>
<dbReference type="InterPro" id="IPR002547">
    <property type="entry name" value="tRNA-bd_dom"/>
</dbReference>
<organism evidence="6 7">
    <name type="scientific">Maioricimonas rarisocia</name>
    <dbReference type="NCBI Taxonomy" id="2528026"/>
    <lineage>
        <taxon>Bacteria</taxon>
        <taxon>Pseudomonadati</taxon>
        <taxon>Planctomycetota</taxon>
        <taxon>Planctomycetia</taxon>
        <taxon>Planctomycetales</taxon>
        <taxon>Planctomycetaceae</taxon>
        <taxon>Maioricimonas</taxon>
    </lineage>
</organism>
<keyword evidence="2 3" id="KW-0694">RNA-binding</keyword>
<dbReference type="PROSITE" id="PS50886">
    <property type="entry name" value="TRBD"/>
    <property type="match status" value="1"/>
</dbReference>
<evidence type="ECO:0000256" key="4">
    <source>
        <dbReference type="SAM" id="MobiDB-lite"/>
    </source>
</evidence>
<dbReference type="Proteomes" id="UP000320496">
    <property type="component" value="Chromosome"/>
</dbReference>